<feature type="compositionally biased region" description="Acidic residues" evidence="1">
    <location>
        <begin position="345"/>
        <end position="363"/>
    </location>
</feature>
<dbReference type="Pfam" id="PF20150">
    <property type="entry name" value="2EXR"/>
    <property type="match status" value="1"/>
</dbReference>
<evidence type="ECO:0000313" key="4">
    <source>
        <dbReference type="Proteomes" id="UP000178912"/>
    </source>
</evidence>
<organism evidence="3 4">
    <name type="scientific">Rhynchosporium agropyri</name>
    <dbReference type="NCBI Taxonomy" id="914238"/>
    <lineage>
        <taxon>Eukaryota</taxon>
        <taxon>Fungi</taxon>
        <taxon>Dikarya</taxon>
        <taxon>Ascomycota</taxon>
        <taxon>Pezizomycotina</taxon>
        <taxon>Leotiomycetes</taxon>
        <taxon>Helotiales</taxon>
        <taxon>Ploettnerulaceae</taxon>
        <taxon>Rhynchosporium</taxon>
    </lineage>
</organism>
<evidence type="ECO:0000313" key="3">
    <source>
        <dbReference type="EMBL" id="CZS99171.1"/>
    </source>
</evidence>
<dbReference type="AlphaFoldDB" id="A0A1E1KMG3"/>
<dbReference type="PANTHER" id="PTHR35910:SF6">
    <property type="entry name" value="2EXR DOMAIN-CONTAINING PROTEIN"/>
    <property type="match status" value="1"/>
</dbReference>
<dbReference type="Proteomes" id="UP000178912">
    <property type="component" value="Unassembled WGS sequence"/>
</dbReference>
<keyword evidence="4" id="KW-1185">Reference proteome</keyword>
<dbReference type="EMBL" id="FJUX01000039">
    <property type="protein sequence ID" value="CZS99171.1"/>
    <property type="molecule type" value="Genomic_DNA"/>
</dbReference>
<gene>
    <name evidence="3" type="ORF">RAG0_07619</name>
</gene>
<feature type="domain" description="2EXR" evidence="2">
    <location>
        <begin position="15"/>
        <end position="94"/>
    </location>
</feature>
<feature type="compositionally biased region" description="Acidic residues" evidence="1">
    <location>
        <begin position="186"/>
        <end position="207"/>
    </location>
</feature>
<protein>
    <recommendedName>
        <fullName evidence="2">2EXR domain-containing protein</fullName>
    </recommendedName>
</protein>
<name>A0A1E1KMG3_9HELO</name>
<reference evidence="4" key="1">
    <citation type="submission" date="2016-03" db="EMBL/GenBank/DDBJ databases">
        <authorList>
            <person name="Guldener U."/>
        </authorList>
    </citation>
    <scope>NUCLEOTIDE SEQUENCE [LARGE SCALE GENOMIC DNA]</scope>
    <source>
        <strain evidence="4">04CH-RAC-A.6.1</strain>
    </source>
</reference>
<feature type="region of interest" description="Disordered" evidence="1">
    <location>
        <begin position="336"/>
        <end position="363"/>
    </location>
</feature>
<accession>A0A1E1KMG3</accession>
<evidence type="ECO:0000259" key="2">
    <source>
        <dbReference type="Pfam" id="PF20150"/>
    </source>
</evidence>
<dbReference type="OrthoDB" id="3540486at2759"/>
<evidence type="ECO:0000256" key="1">
    <source>
        <dbReference type="SAM" id="MobiDB-lite"/>
    </source>
</evidence>
<feature type="region of interest" description="Disordered" evidence="1">
    <location>
        <begin position="186"/>
        <end position="244"/>
    </location>
</feature>
<proteinExistence type="predicted"/>
<feature type="compositionally biased region" description="Acidic residues" evidence="1">
    <location>
        <begin position="231"/>
        <end position="244"/>
    </location>
</feature>
<dbReference type="InterPro" id="IPR045518">
    <property type="entry name" value="2EXR"/>
</dbReference>
<dbReference type="PANTHER" id="PTHR35910">
    <property type="entry name" value="2EXR DOMAIN-CONTAINING PROTEIN"/>
    <property type="match status" value="1"/>
</dbReference>
<sequence length="363" mass="41379">MAAVLVQESTAPLVFTKFPDLPLEIRCLIWAKASPSRPRVVQIAYEADKETWRACVDSCGGLPRIIPVCREARQEALKPYTRLLETWIDLAEDTIFISDPMFNIRRPRSMFMDSKFMSSIKRVAFTEDVYFGMKLLYESFPLLVDSPGAIVRKMQGLSHFTLALMEDGGGYGWDSDEAVEFEYFDEDSSTSELDLEEEHGDFEEQNEQELTVPDGGEIADPDLLQYGDSTQNEDADEHDIDDGDGDDEILGQEPWLAEQEEDAIERLRKGYFRNVGDIHFQSAIHSPDYWDTWYPYLQRISSDFDEQQVKDPDWSRPKIAVVEVKYGLHYIGQSDAIDWRSGPTPEEDGSSADSSEDSSENDI</sequence>